<dbReference type="EMBL" id="JAUHJS010000004">
    <property type="protein sequence ID" value="MDN4165701.1"/>
    <property type="molecule type" value="Genomic_DNA"/>
</dbReference>
<organism evidence="1 2">
    <name type="scientific">Shiella aurantiaca</name>
    <dbReference type="NCBI Taxonomy" id="3058365"/>
    <lineage>
        <taxon>Bacteria</taxon>
        <taxon>Pseudomonadati</taxon>
        <taxon>Bacteroidota</taxon>
        <taxon>Cytophagia</taxon>
        <taxon>Cytophagales</taxon>
        <taxon>Shiellaceae</taxon>
        <taxon>Shiella</taxon>
    </lineage>
</organism>
<comment type="caution">
    <text evidence="1">The sequence shown here is derived from an EMBL/GenBank/DDBJ whole genome shotgun (WGS) entry which is preliminary data.</text>
</comment>
<protein>
    <submittedName>
        <fullName evidence="1">Uncharacterized protein</fullName>
    </submittedName>
</protein>
<proteinExistence type="predicted"/>
<keyword evidence="2" id="KW-1185">Reference proteome</keyword>
<evidence type="ECO:0000313" key="1">
    <source>
        <dbReference type="EMBL" id="MDN4165701.1"/>
    </source>
</evidence>
<accession>A0ABT8F642</accession>
<dbReference type="Proteomes" id="UP001168552">
    <property type="component" value="Unassembled WGS sequence"/>
</dbReference>
<sequence>MHTLEPFHRWEPLYQASEDPQSPFYGKSYNFEQYSQTIYNYYIDPAWDSIGSESLYLKVLYADYERSFCIIELLGEWNDAVHNDVMQLTRELIEPLLAENIQHFILLGENVLNFHGSDDSYYEEWFENVEEGWIAALNFRDFIWEEWKKYRLDYYLHYGGDLEIENWRTLHPLALFQKVDHIIRHRLGG</sequence>
<evidence type="ECO:0000313" key="2">
    <source>
        <dbReference type="Proteomes" id="UP001168552"/>
    </source>
</evidence>
<reference evidence="1" key="1">
    <citation type="submission" date="2023-06" db="EMBL/GenBank/DDBJ databases">
        <title>Cytophagales bacterium Strain LB-30, isolated from soil.</title>
        <authorList>
            <person name="Liu B."/>
        </authorList>
    </citation>
    <scope>NUCLEOTIDE SEQUENCE</scope>
    <source>
        <strain evidence="1">LB-30</strain>
    </source>
</reference>
<name>A0ABT8F642_9BACT</name>
<dbReference type="RefSeq" id="WP_320004231.1">
    <property type="nucleotide sequence ID" value="NZ_JAUHJS010000004.1"/>
</dbReference>
<gene>
    <name evidence="1" type="ORF">QWY31_09315</name>
</gene>